<comment type="similarity">
    <text evidence="7">Belongs to the glycosyl hydrolase 74 family.</text>
</comment>
<accession>A0A2S7KQD6</accession>
<evidence type="ECO:0000256" key="4">
    <source>
        <dbReference type="ARBA" id="ARBA00023277"/>
    </source>
</evidence>
<keyword evidence="2" id="KW-0677">Repeat</keyword>
<keyword evidence="6" id="KW-0624">Polysaccharide degradation</keyword>
<evidence type="ECO:0000256" key="7">
    <source>
        <dbReference type="ARBA" id="ARBA00037986"/>
    </source>
</evidence>
<name>A0A2S7KQD6_9FLAO</name>
<evidence type="ECO:0000256" key="1">
    <source>
        <dbReference type="ARBA" id="ARBA00022729"/>
    </source>
</evidence>
<feature type="domain" description="Sortilin N-terminal" evidence="8">
    <location>
        <begin position="156"/>
        <end position="257"/>
    </location>
</feature>
<evidence type="ECO:0000313" key="10">
    <source>
        <dbReference type="Proteomes" id="UP000239800"/>
    </source>
</evidence>
<evidence type="ECO:0000256" key="3">
    <source>
        <dbReference type="ARBA" id="ARBA00022801"/>
    </source>
</evidence>
<dbReference type="Gene3D" id="2.130.10.10">
    <property type="entry name" value="YVTN repeat-like/Quinoprotein amine dehydrogenase"/>
    <property type="match status" value="5"/>
</dbReference>
<keyword evidence="5" id="KW-0326">Glycosidase</keyword>
<dbReference type="GO" id="GO:0010411">
    <property type="term" value="P:xyloglucan metabolic process"/>
    <property type="evidence" value="ECO:0007669"/>
    <property type="project" value="TreeGrafter"/>
</dbReference>
<protein>
    <recommendedName>
        <fullName evidence="8">Sortilin N-terminal domain-containing protein</fullName>
    </recommendedName>
</protein>
<dbReference type="InterPro" id="IPR052025">
    <property type="entry name" value="Xyloglucanase_GH74"/>
</dbReference>
<keyword evidence="3" id="KW-0378">Hydrolase</keyword>
<dbReference type="OrthoDB" id="9757947at2"/>
<keyword evidence="10" id="KW-1185">Reference proteome</keyword>
<dbReference type="SUPFAM" id="SSF50939">
    <property type="entry name" value="Sialidases"/>
    <property type="match status" value="1"/>
</dbReference>
<evidence type="ECO:0000256" key="5">
    <source>
        <dbReference type="ARBA" id="ARBA00023295"/>
    </source>
</evidence>
<comment type="caution">
    <text evidence="9">The sequence shown here is derived from an EMBL/GenBank/DDBJ whole genome shotgun (WGS) entry which is preliminary data.</text>
</comment>
<keyword evidence="4" id="KW-0119">Carbohydrate metabolism</keyword>
<evidence type="ECO:0000313" key="9">
    <source>
        <dbReference type="EMBL" id="PQB04783.1"/>
    </source>
</evidence>
<dbReference type="SUPFAM" id="SSF110296">
    <property type="entry name" value="Oligoxyloglucan reducing end-specific cellobiohydrolase"/>
    <property type="match status" value="1"/>
</dbReference>
<proteinExistence type="inferred from homology"/>
<dbReference type="PANTHER" id="PTHR43739:SF2">
    <property type="entry name" value="OLIGOXYLOGLUCAN-REDUCING END-SPECIFIC XYLOGLUCANASE-RELATED"/>
    <property type="match status" value="1"/>
</dbReference>
<gene>
    <name evidence="9" type="ORF">BST85_07650</name>
</gene>
<dbReference type="PANTHER" id="PTHR43739">
    <property type="entry name" value="XYLOGLUCANASE (EUROFUNG)"/>
    <property type="match status" value="1"/>
</dbReference>
<dbReference type="AlphaFoldDB" id="A0A2S7KQD6"/>
<dbReference type="Pfam" id="PF15902">
    <property type="entry name" value="Sortilin-Vps10"/>
    <property type="match status" value="1"/>
</dbReference>
<evidence type="ECO:0000256" key="2">
    <source>
        <dbReference type="ARBA" id="ARBA00022737"/>
    </source>
</evidence>
<dbReference type="InterPro" id="IPR015943">
    <property type="entry name" value="WD40/YVTN_repeat-like_dom_sf"/>
</dbReference>
<dbReference type="InterPro" id="IPR036278">
    <property type="entry name" value="Sialidase_sf"/>
</dbReference>
<dbReference type="GO" id="GO:0016798">
    <property type="term" value="F:hydrolase activity, acting on glycosyl bonds"/>
    <property type="evidence" value="ECO:0007669"/>
    <property type="project" value="UniProtKB-KW"/>
</dbReference>
<dbReference type="Proteomes" id="UP000239800">
    <property type="component" value="Unassembled WGS sequence"/>
</dbReference>
<dbReference type="GO" id="GO:0000272">
    <property type="term" value="P:polysaccharide catabolic process"/>
    <property type="evidence" value="ECO:0007669"/>
    <property type="project" value="UniProtKB-KW"/>
</dbReference>
<evidence type="ECO:0000259" key="8">
    <source>
        <dbReference type="Pfam" id="PF15902"/>
    </source>
</evidence>
<sequence>MLIIKAMKIKLLLFGILSLSLSGTYAQEYLEMIEDGSYRVDEIVESAEAYFADRDKGRGSGYKQFKRWEYMANRLQNEAGYLVSLTENMEELARYEAYLNNTANNRGAIGDNWIELGPDDWNATSAWSPGVGRITGFHVDPNNTDRIVVGANTGGVWNTFDGGENWTPLSDYFSNLSVYSIAVDPADSDTYFFGSNSGLIYKSTDAGATWTQLADLSNSRVIKILINPSNSDIIFACSENAGLYRTTDGGVNWTQVISGNAYDVEYKPGDLSVMYAGSQSVWRSTDGGASFAQVGSWNGEAKMIGVSPDDPEVVYVVDEDNGGFGDLYKSTDSGLSYISMGHSNRNYFGYDTAGFESGGQAPRDMDIAVNPNNVDEVHIAGVLTWRSLDGGENFICTSDWIPGQAASAGRGYHHADVDILEFVGSTLYVGSDGGIFKATDTENLNANYYEDLTAGLGIRQLYRIGVSQTADVKITTGSQDNGSTWYTEAVGWRDWLGADGMEGFIALSSNNLMFGTTQFGQLYRSTNGGNSYSGLPEPGQGQGNWVSPFEQDPSVAGTIYVGYNIVYRSTNNGAGGSWSAISQNFGGNLDEMKVAPVITR</sequence>
<organism evidence="9 10">
    <name type="scientific">Aureitalea marina</name>
    <dbReference type="NCBI Taxonomy" id="930804"/>
    <lineage>
        <taxon>Bacteria</taxon>
        <taxon>Pseudomonadati</taxon>
        <taxon>Bacteroidota</taxon>
        <taxon>Flavobacteriia</taxon>
        <taxon>Flavobacteriales</taxon>
        <taxon>Flavobacteriaceae</taxon>
        <taxon>Aureitalea</taxon>
    </lineage>
</organism>
<reference evidence="9 10" key="1">
    <citation type="submission" date="2016-11" db="EMBL/GenBank/DDBJ databases">
        <title>Trade-off between light-utilization and light-protection in marine flavobacteria.</title>
        <authorList>
            <person name="Kumagai Y."/>
        </authorList>
    </citation>
    <scope>NUCLEOTIDE SEQUENCE [LARGE SCALE GENOMIC DNA]</scope>
    <source>
        <strain evidence="9 10">NBRC 107741</strain>
    </source>
</reference>
<evidence type="ECO:0000256" key="6">
    <source>
        <dbReference type="ARBA" id="ARBA00023326"/>
    </source>
</evidence>
<dbReference type="InterPro" id="IPR031778">
    <property type="entry name" value="Sortilin_N"/>
</dbReference>
<keyword evidence="1" id="KW-0732">Signal</keyword>
<dbReference type="EMBL" id="MQUB01000001">
    <property type="protein sequence ID" value="PQB04783.1"/>
    <property type="molecule type" value="Genomic_DNA"/>
</dbReference>